<name>A0A4Y2W469_ARAVE</name>
<proteinExistence type="predicted"/>
<comment type="caution">
    <text evidence="1">The sequence shown here is derived from an EMBL/GenBank/DDBJ whole genome shotgun (WGS) entry which is preliminary data.</text>
</comment>
<gene>
    <name evidence="1" type="ORF">AVEN_255627_1</name>
</gene>
<organism evidence="1 2">
    <name type="scientific">Araneus ventricosus</name>
    <name type="common">Orbweaver spider</name>
    <name type="synonym">Epeira ventricosa</name>
    <dbReference type="NCBI Taxonomy" id="182803"/>
    <lineage>
        <taxon>Eukaryota</taxon>
        <taxon>Metazoa</taxon>
        <taxon>Ecdysozoa</taxon>
        <taxon>Arthropoda</taxon>
        <taxon>Chelicerata</taxon>
        <taxon>Arachnida</taxon>
        <taxon>Araneae</taxon>
        <taxon>Araneomorphae</taxon>
        <taxon>Entelegynae</taxon>
        <taxon>Araneoidea</taxon>
        <taxon>Araneidae</taxon>
        <taxon>Araneus</taxon>
    </lineage>
</organism>
<sequence>MFMTSGPHGGGLDRVTYLDFKMPHDRSTQLANIVPDQRKSTIGTSGAKPKSRWREAAASQLVKRSGAHLDHRSCCARLGIVSSH</sequence>
<keyword evidence="2" id="KW-1185">Reference proteome</keyword>
<dbReference type="EMBL" id="BGPR01053939">
    <property type="protein sequence ID" value="GBO30737.1"/>
    <property type="molecule type" value="Genomic_DNA"/>
</dbReference>
<dbReference type="AlphaFoldDB" id="A0A4Y2W469"/>
<reference evidence="1 2" key="1">
    <citation type="journal article" date="2019" name="Sci. Rep.">
        <title>Orb-weaving spider Araneus ventricosus genome elucidates the spidroin gene catalogue.</title>
        <authorList>
            <person name="Kono N."/>
            <person name="Nakamura H."/>
            <person name="Ohtoshi R."/>
            <person name="Moran D.A.P."/>
            <person name="Shinohara A."/>
            <person name="Yoshida Y."/>
            <person name="Fujiwara M."/>
            <person name="Mori M."/>
            <person name="Tomita M."/>
            <person name="Arakawa K."/>
        </authorList>
    </citation>
    <scope>NUCLEOTIDE SEQUENCE [LARGE SCALE GENOMIC DNA]</scope>
</reference>
<accession>A0A4Y2W469</accession>
<dbReference type="Proteomes" id="UP000499080">
    <property type="component" value="Unassembled WGS sequence"/>
</dbReference>
<evidence type="ECO:0000313" key="2">
    <source>
        <dbReference type="Proteomes" id="UP000499080"/>
    </source>
</evidence>
<protein>
    <submittedName>
        <fullName evidence="1">Uncharacterized protein</fullName>
    </submittedName>
</protein>
<evidence type="ECO:0000313" key="1">
    <source>
        <dbReference type="EMBL" id="GBO30737.1"/>
    </source>
</evidence>